<evidence type="ECO:0000259" key="2">
    <source>
        <dbReference type="Pfam" id="PF13005"/>
    </source>
</evidence>
<sequence length="216" mass="24824">MEEKQLLETAEIDENDWEQTPVSVRNLVVKLFEKIEQLEKHLKELQETNEKISEKVNQNSQNSNNPPTSEPLNVEIPKKKKKLGGKKRGGQIGHKGHSRFLYSEEKCKEIIEHHPDSCKCCGEKLRGIDPNPYRHQIVEIPPIVLEIVEHRLHERVCDNCGQKTRAILPPEVERSGYGERVVAKSVIDEWDVSSFSPYGSVSPVGLFWIENRIRNS</sequence>
<dbReference type="AlphaFoldDB" id="A0A977KYH7"/>
<dbReference type="PANTHER" id="PTHR33678:SF2">
    <property type="match status" value="1"/>
</dbReference>
<dbReference type="KEGG" id="wna:KA717_05295"/>
<gene>
    <name evidence="4" type="ORF">KA717_05295</name>
</gene>
<reference evidence="4" key="1">
    <citation type="submission" date="2021-04" db="EMBL/GenBank/DDBJ databases">
        <title>Genome sequence of Woronichinia naegeliana from Washington state freshwater lake bloom.</title>
        <authorList>
            <person name="Dreher T.W."/>
        </authorList>
    </citation>
    <scope>NUCLEOTIDE SEQUENCE</scope>
    <source>
        <strain evidence="4">WA131</strain>
    </source>
</reference>
<evidence type="ECO:0000259" key="3">
    <source>
        <dbReference type="Pfam" id="PF20042"/>
    </source>
</evidence>
<feature type="region of interest" description="Disordered" evidence="1">
    <location>
        <begin position="53"/>
        <end position="95"/>
    </location>
</feature>
<accession>A0A977KYH7</accession>
<dbReference type="InterPro" id="IPR045618">
    <property type="entry name" value="DUF6444"/>
</dbReference>
<dbReference type="InterPro" id="IPR052344">
    <property type="entry name" value="Transposase-related"/>
</dbReference>
<dbReference type="Proteomes" id="UP001065613">
    <property type="component" value="Chromosome"/>
</dbReference>
<feature type="compositionally biased region" description="Low complexity" evidence="1">
    <location>
        <begin position="57"/>
        <end position="67"/>
    </location>
</feature>
<organism evidence="4">
    <name type="scientific">Woronichinia naegeliana WA131</name>
    <dbReference type="NCBI Taxonomy" id="2824559"/>
    <lineage>
        <taxon>Bacteria</taxon>
        <taxon>Bacillati</taxon>
        <taxon>Cyanobacteriota</taxon>
        <taxon>Cyanophyceae</taxon>
        <taxon>Synechococcales</taxon>
        <taxon>Coelosphaeriaceae</taxon>
        <taxon>Woronichinia</taxon>
    </lineage>
</organism>
<feature type="compositionally biased region" description="Basic residues" evidence="1">
    <location>
        <begin position="78"/>
        <end position="95"/>
    </location>
</feature>
<name>A0A977KYH7_9CYAN</name>
<feature type="domain" description="Transposase IS66 zinc-finger binding" evidence="2">
    <location>
        <begin position="115"/>
        <end position="161"/>
    </location>
</feature>
<feature type="domain" description="DUF6444" evidence="3">
    <location>
        <begin position="25"/>
        <end position="99"/>
    </location>
</feature>
<dbReference type="Pfam" id="PF20042">
    <property type="entry name" value="DUF6444"/>
    <property type="match status" value="1"/>
</dbReference>
<dbReference type="Pfam" id="PF13005">
    <property type="entry name" value="zf-IS66"/>
    <property type="match status" value="1"/>
</dbReference>
<evidence type="ECO:0000256" key="1">
    <source>
        <dbReference type="SAM" id="MobiDB-lite"/>
    </source>
</evidence>
<proteinExistence type="predicted"/>
<evidence type="ECO:0000313" key="4">
    <source>
        <dbReference type="EMBL" id="UXE62239.1"/>
    </source>
</evidence>
<dbReference type="InterPro" id="IPR024474">
    <property type="entry name" value="Znf_dom_IS66"/>
</dbReference>
<dbReference type="PANTHER" id="PTHR33678">
    <property type="entry name" value="BLL1576 PROTEIN"/>
    <property type="match status" value="1"/>
</dbReference>
<protein>
    <submittedName>
        <fullName evidence="4">DUF6444 domain-containing protein</fullName>
    </submittedName>
</protein>
<dbReference type="EMBL" id="CP073041">
    <property type="protein sequence ID" value="UXE62239.1"/>
    <property type="molecule type" value="Genomic_DNA"/>
</dbReference>